<dbReference type="PROSITE" id="PS51009">
    <property type="entry name" value="CYTCII"/>
    <property type="match status" value="1"/>
</dbReference>
<feature type="chain" id="PRO_5004930000" evidence="8">
    <location>
        <begin position="23"/>
        <end position="146"/>
    </location>
</feature>
<keyword evidence="8" id="KW-0732">Signal</keyword>
<dbReference type="AlphaFoldDB" id="W9V5C2"/>
<proteinExistence type="predicted"/>
<gene>
    <name evidence="9" type="ORF">D791_01020</name>
</gene>
<protein>
    <submittedName>
        <fullName evidence="9">Cytochrome c</fullName>
    </submittedName>
</protein>
<evidence type="ECO:0000313" key="10">
    <source>
        <dbReference type="Proteomes" id="UP000019464"/>
    </source>
</evidence>
<evidence type="ECO:0000256" key="5">
    <source>
        <dbReference type="ARBA" id="ARBA00023004"/>
    </source>
</evidence>
<evidence type="ECO:0000256" key="2">
    <source>
        <dbReference type="ARBA" id="ARBA00022617"/>
    </source>
</evidence>
<dbReference type="Gene3D" id="1.20.120.10">
    <property type="entry name" value="Cytochrome c/b562"/>
    <property type="match status" value="1"/>
</dbReference>
<evidence type="ECO:0000256" key="7">
    <source>
        <dbReference type="PIRSR" id="PIRSR000027-2"/>
    </source>
</evidence>
<comment type="PTM">
    <text evidence="7">Binds 1 heme group per subunit.</text>
</comment>
<keyword evidence="5 6" id="KW-0408">Iron</keyword>
<feature type="binding site" description="covalent" evidence="7">
    <location>
        <position position="138"/>
    </location>
    <ligand>
        <name>heme c</name>
        <dbReference type="ChEBI" id="CHEBI:61717"/>
    </ligand>
</feature>
<dbReference type="InterPro" id="IPR012127">
    <property type="entry name" value="Cyt_c_prime"/>
</dbReference>
<keyword evidence="10" id="KW-1185">Reference proteome</keyword>
<dbReference type="PIRSF" id="PIRSF000027">
    <property type="entry name" value="Cytc_c_prime"/>
    <property type="match status" value="1"/>
</dbReference>
<dbReference type="InterPro" id="IPR002321">
    <property type="entry name" value="Cyt_c_II"/>
</dbReference>
<dbReference type="GO" id="GO:0042597">
    <property type="term" value="C:periplasmic space"/>
    <property type="evidence" value="ECO:0007669"/>
    <property type="project" value="InterPro"/>
</dbReference>
<evidence type="ECO:0000256" key="4">
    <source>
        <dbReference type="ARBA" id="ARBA00022982"/>
    </source>
</evidence>
<reference evidence="10" key="1">
    <citation type="submission" date="2012-11" db="EMBL/GenBank/DDBJ databases">
        <authorList>
            <person name="Singh A."/>
            <person name="Pinnaka A.K."/>
            <person name="Vaidya B."/>
        </authorList>
    </citation>
    <scope>NUCLEOTIDE SEQUENCE [LARGE SCALE GENOMIC DNA]</scope>
    <source>
        <strain evidence="10">AK23</strain>
    </source>
</reference>
<dbReference type="OrthoDB" id="5520910at2"/>
<dbReference type="RefSeq" id="WP_036508428.1">
    <property type="nucleotide sequence ID" value="NZ_AONB01000003.1"/>
</dbReference>
<dbReference type="STRING" id="1229521.D791_01020"/>
<evidence type="ECO:0000256" key="1">
    <source>
        <dbReference type="ARBA" id="ARBA00022448"/>
    </source>
</evidence>
<feature type="binding site" description="covalent" evidence="7">
    <location>
        <position position="135"/>
    </location>
    <ligand>
        <name>heme c</name>
        <dbReference type="ChEBI" id="CHEBI:61717"/>
    </ligand>
</feature>
<dbReference type="GO" id="GO:0009055">
    <property type="term" value="F:electron transfer activity"/>
    <property type="evidence" value="ECO:0007669"/>
    <property type="project" value="InterPro"/>
</dbReference>
<dbReference type="GO" id="GO:0022900">
    <property type="term" value="P:electron transport chain"/>
    <property type="evidence" value="ECO:0007669"/>
    <property type="project" value="InterPro"/>
</dbReference>
<keyword evidence="1" id="KW-0813">Transport</keyword>
<dbReference type="InterPro" id="IPR015984">
    <property type="entry name" value="Cyt_c_prime_subgr"/>
</dbReference>
<dbReference type="GO" id="GO:0020037">
    <property type="term" value="F:heme binding"/>
    <property type="evidence" value="ECO:0007669"/>
    <property type="project" value="InterPro"/>
</dbReference>
<dbReference type="GO" id="GO:0005506">
    <property type="term" value="F:iron ion binding"/>
    <property type="evidence" value="ECO:0007669"/>
    <property type="project" value="InterPro"/>
</dbReference>
<dbReference type="Proteomes" id="UP000019464">
    <property type="component" value="Unassembled WGS sequence"/>
</dbReference>
<comment type="caution">
    <text evidence="9">The sequence shown here is derived from an EMBL/GenBank/DDBJ whole genome shotgun (WGS) entry which is preliminary data.</text>
</comment>
<dbReference type="InterPro" id="IPR010980">
    <property type="entry name" value="Cyt_c/b562"/>
</dbReference>
<name>W9V5C2_9GAMM</name>
<dbReference type="Pfam" id="PF01322">
    <property type="entry name" value="Cytochrom_C_2"/>
    <property type="match status" value="1"/>
</dbReference>
<keyword evidence="2 7" id="KW-0349">Heme</keyword>
<keyword evidence="4" id="KW-0249">Electron transport</keyword>
<dbReference type="PRINTS" id="PR00608">
    <property type="entry name" value="CYTCHROMECII"/>
</dbReference>
<feature type="signal peptide" evidence="8">
    <location>
        <begin position="1"/>
        <end position="22"/>
    </location>
</feature>
<feature type="binding site" description="axial binding residue" evidence="6">
    <location>
        <position position="139"/>
    </location>
    <ligand>
        <name>heme c</name>
        <dbReference type="ChEBI" id="CHEBI:61717"/>
    </ligand>
    <ligandPart>
        <name>Fe</name>
        <dbReference type="ChEBI" id="CHEBI:18248"/>
    </ligandPart>
</feature>
<dbReference type="EMBL" id="AONB01000003">
    <property type="protein sequence ID" value="EXJ12131.1"/>
    <property type="molecule type" value="Genomic_DNA"/>
</dbReference>
<sequence length="146" mass="15911">MRKLAMSMLASVAFVSAGHVMADADASIEYRQSIYKAVKWHMDPLGAMARGDKAFDADAALHHARQVAALSYMPLEGFGEGTQGGGAKPEIWNNFEQFSAGMERFQEHAAELVAAAEKGELQALRPAVGQLGQTCRACHDNFRERQ</sequence>
<evidence type="ECO:0000256" key="8">
    <source>
        <dbReference type="SAM" id="SignalP"/>
    </source>
</evidence>
<evidence type="ECO:0000256" key="3">
    <source>
        <dbReference type="ARBA" id="ARBA00022723"/>
    </source>
</evidence>
<reference evidence="9 10" key="2">
    <citation type="journal article" date="2015" name="Syst. Appl. Microbiol.">
        <title>Nitrincola nitratireducens sp. nov. isolated from a haloalkaline crater lake.</title>
        <authorList>
            <person name="Singh A."/>
            <person name="Vaidya B."/>
            <person name="Tanuku N.R."/>
            <person name="Pinnaka A.K."/>
        </authorList>
    </citation>
    <scope>NUCLEOTIDE SEQUENCE [LARGE SCALE GENOMIC DNA]</scope>
    <source>
        <strain evidence="9 10">AK23</strain>
    </source>
</reference>
<accession>W9V5C2</accession>
<dbReference type="SUPFAM" id="SSF47175">
    <property type="entry name" value="Cytochromes"/>
    <property type="match status" value="1"/>
</dbReference>
<organism evidence="9 10">
    <name type="scientific">Nitrincola nitratireducens</name>
    <dbReference type="NCBI Taxonomy" id="1229521"/>
    <lineage>
        <taxon>Bacteria</taxon>
        <taxon>Pseudomonadati</taxon>
        <taxon>Pseudomonadota</taxon>
        <taxon>Gammaproteobacteria</taxon>
        <taxon>Oceanospirillales</taxon>
        <taxon>Oceanospirillaceae</taxon>
        <taxon>Nitrincola</taxon>
    </lineage>
</organism>
<keyword evidence="3 6" id="KW-0479">Metal-binding</keyword>
<evidence type="ECO:0000313" key="9">
    <source>
        <dbReference type="EMBL" id="EXJ12131.1"/>
    </source>
</evidence>
<evidence type="ECO:0000256" key="6">
    <source>
        <dbReference type="PIRSR" id="PIRSR000027-1"/>
    </source>
</evidence>